<dbReference type="AlphaFoldDB" id="A0A085ZVA6"/>
<evidence type="ECO:0000256" key="6">
    <source>
        <dbReference type="ARBA" id="ARBA00035197"/>
    </source>
</evidence>
<accession>A0A085ZVA6</accession>
<dbReference type="STRING" id="421531.IX38_06285"/>
<dbReference type="GO" id="GO:0003735">
    <property type="term" value="F:structural constituent of ribosome"/>
    <property type="evidence" value="ECO:0007669"/>
    <property type="project" value="InterPro"/>
</dbReference>
<evidence type="ECO:0000256" key="4">
    <source>
        <dbReference type="ARBA" id="ARBA00022980"/>
    </source>
</evidence>
<dbReference type="FunFam" id="3.30.420.100:FF:000003">
    <property type="entry name" value="50S ribosomal protein L18"/>
    <property type="match status" value="1"/>
</dbReference>
<dbReference type="PANTHER" id="PTHR12899">
    <property type="entry name" value="39S RIBOSOMAL PROTEIN L18, MITOCHONDRIAL"/>
    <property type="match status" value="1"/>
</dbReference>
<comment type="caution">
    <text evidence="8">The sequence shown here is derived from an EMBL/GenBank/DDBJ whole genome shotgun (WGS) entry which is preliminary data.</text>
</comment>
<dbReference type="HAMAP" id="MF_01337_B">
    <property type="entry name" value="Ribosomal_uL18_B"/>
    <property type="match status" value="1"/>
</dbReference>
<dbReference type="InterPro" id="IPR005484">
    <property type="entry name" value="Ribosomal_uL18_bac/plant/anim"/>
</dbReference>
<dbReference type="Pfam" id="PF00861">
    <property type="entry name" value="Ribosomal_L18p"/>
    <property type="match status" value="1"/>
</dbReference>
<evidence type="ECO:0000313" key="9">
    <source>
        <dbReference type="Proteomes" id="UP000028703"/>
    </source>
</evidence>
<evidence type="ECO:0000256" key="1">
    <source>
        <dbReference type="ARBA" id="ARBA00007116"/>
    </source>
</evidence>
<dbReference type="InterPro" id="IPR004389">
    <property type="entry name" value="Ribosomal_uL18_bac-type"/>
</dbReference>
<comment type="subunit">
    <text evidence="7">Part of the 50S ribosomal subunit; part of the 5S rRNA/L5/L18/L25 subcomplex. Contacts the 5S and 23S rRNAs.</text>
</comment>
<proteinExistence type="inferred from homology"/>
<dbReference type="OrthoDB" id="9810939at2"/>
<dbReference type="GO" id="GO:0022625">
    <property type="term" value="C:cytosolic large ribosomal subunit"/>
    <property type="evidence" value="ECO:0007669"/>
    <property type="project" value="TreeGrafter"/>
</dbReference>
<reference evidence="8 9" key="1">
    <citation type="submission" date="2014-07" db="EMBL/GenBank/DDBJ databases">
        <title>Genome of Chryseobacterium luteum DSM 18605.</title>
        <authorList>
            <person name="Stropko S.J."/>
            <person name="Pipes S.E."/>
            <person name="Newman J.D."/>
        </authorList>
    </citation>
    <scope>NUCLEOTIDE SEQUENCE [LARGE SCALE GENOMIC DNA]</scope>
    <source>
        <strain evidence="8 9">DSM 18605</strain>
    </source>
</reference>
<dbReference type="Proteomes" id="UP000028703">
    <property type="component" value="Unassembled WGS sequence"/>
</dbReference>
<dbReference type="SUPFAM" id="SSF53137">
    <property type="entry name" value="Translational machinery components"/>
    <property type="match status" value="1"/>
</dbReference>
<keyword evidence="9" id="KW-1185">Reference proteome</keyword>
<keyword evidence="5 7" id="KW-0687">Ribonucleoprotein</keyword>
<dbReference type="GO" id="GO:0006412">
    <property type="term" value="P:translation"/>
    <property type="evidence" value="ECO:0007669"/>
    <property type="project" value="UniProtKB-UniRule"/>
</dbReference>
<keyword evidence="4 7" id="KW-0689">Ribosomal protein</keyword>
<dbReference type="CDD" id="cd00432">
    <property type="entry name" value="Ribosomal_L18_L5e"/>
    <property type="match status" value="1"/>
</dbReference>
<evidence type="ECO:0000256" key="5">
    <source>
        <dbReference type="ARBA" id="ARBA00023274"/>
    </source>
</evidence>
<protein>
    <recommendedName>
        <fullName evidence="6 7">Large ribosomal subunit protein uL18</fullName>
    </recommendedName>
</protein>
<gene>
    <name evidence="7" type="primary">rplR</name>
    <name evidence="8" type="ORF">IX38_06285</name>
</gene>
<evidence type="ECO:0000256" key="2">
    <source>
        <dbReference type="ARBA" id="ARBA00022730"/>
    </source>
</evidence>
<dbReference type="RefSeq" id="WP_034702873.1">
    <property type="nucleotide sequence ID" value="NZ_JPRO01000003.1"/>
</dbReference>
<evidence type="ECO:0000256" key="3">
    <source>
        <dbReference type="ARBA" id="ARBA00022884"/>
    </source>
</evidence>
<evidence type="ECO:0000313" key="8">
    <source>
        <dbReference type="EMBL" id="KFF08370.1"/>
    </source>
</evidence>
<keyword evidence="3 7" id="KW-0694">RNA-binding</keyword>
<dbReference type="PANTHER" id="PTHR12899:SF3">
    <property type="entry name" value="LARGE RIBOSOMAL SUBUNIT PROTEIN UL18M"/>
    <property type="match status" value="1"/>
</dbReference>
<sequence>MALSKLEKRIRIKRRVRGKISGSSELPRLSVYKSNKEIYAQLIDDKNGTTLVSASSREKDVDANGTKTEVSAAVGKAIAAKAIAAGIESIVFDRNGFVYHGRVKALADGAREGGLKF</sequence>
<dbReference type="eggNOG" id="COG0256">
    <property type="taxonomic scope" value="Bacteria"/>
</dbReference>
<comment type="similarity">
    <text evidence="1 7">Belongs to the universal ribosomal protein uL18 family.</text>
</comment>
<evidence type="ECO:0000256" key="7">
    <source>
        <dbReference type="HAMAP-Rule" id="MF_01337"/>
    </source>
</evidence>
<organism evidence="8 9">
    <name type="scientific">Chryseobacterium luteum</name>
    <dbReference type="NCBI Taxonomy" id="421531"/>
    <lineage>
        <taxon>Bacteria</taxon>
        <taxon>Pseudomonadati</taxon>
        <taxon>Bacteroidota</taxon>
        <taxon>Flavobacteriia</taxon>
        <taxon>Flavobacteriales</taxon>
        <taxon>Weeksellaceae</taxon>
        <taxon>Chryseobacterium group</taxon>
        <taxon>Chryseobacterium</taxon>
    </lineage>
</organism>
<dbReference type="Gene3D" id="3.30.420.100">
    <property type="match status" value="1"/>
</dbReference>
<dbReference type="InterPro" id="IPR057268">
    <property type="entry name" value="Ribosomal_L18"/>
</dbReference>
<comment type="function">
    <text evidence="7">This is one of the proteins that bind and probably mediate the attachment of the 5S RNA into the large ribosomal subunit, where it forms part of the central protuberance.</text>
</comment>
<dbReference type="GO" id="GO:0008097">
    <property type="term" value="F:5S rRNA binding"/>
    <property type="evidence" value="ECO:0007669"/>
    <property type="project" value="TreeGrafter"/>
</dbReference>
<keyword evidence="2 7" id="KW-0699">rRNA-binding</keyword>
<dbReference type="NCBIfam" id="TIGR00060">
    <property type="entry name" value="L18_bact"/>
    <property type="match status" value="1"/>
</dbReference>
<dbReference type="EMBL" id="JPRO01000003">
    <property type="protein sequence ID" value="KFF08370.1"/>
    <property type="molecule type" value="Genomic_DNA"/>
</dbReference>
<name>A0A085ZVA6_9FLAO</name>